<evidence type="ECO:0000313" key="2">
    <source>
        <dbReference type="EMBL" id="GBP22229.1"/>
    </source>
</evidence>
<evidence type="ECO:0000256" key="1">
    <source>
        <dbReference type="SAM" id="MobiDB-lite"/>
    </source>
</evidence>
<gene>
    <name evidence="2" type="ORF">EVAR_22515_1</name>
</gene>
<accession>A0A4C1U7D7</accession>
<proteinExistence type="predicted"/>
<evidence type="ECO:0000313" key="3">
    <source>
        <dbReference type="Proteomes" id="UP000299102"/>
    </source>
</evidence>
<feature type="region of interest" description="Disordered" evidence="1">
    <location>
        <begin position="43"/>
        <end position="83"/>
    </location>
</feature>
<reference evidence="2 3" key="1">
    <citation type="journal article" date="2019" name="Commun. Biol.">
        <title>The bagworm genome reveals a unique fibroin gene that provides high tensile strength.</title>
        <authorList>
            <person name="Kono N."/>
            <person name="Nakamura H."/>
            <person name="Ohtoshi R."/>
            <person name="Tomita M."/>
            <person name="Numata K."/>
            <person name="Arakawa K."/>
        </authorList>
    </citation>
    <scope>NUCLEOTIDE SEQUENCE [LARGE SCALE GENOMIC DNA]</scope>
</reference>
<dbReference type="EMBL" id="BGZK01000138">
    <property type="protein sequence ID" value="GBP22229.1"/>
    <property type="molecule type" value="Genomic_DNA"/>
</dbReference>
<dbReference type="AlphaFoldDB" id="A0A4C1U7D7"/>
<feature type="compositionally biased region" description="Polar residues" evidence="1">
    <location>
        <begin position="56"/>
        <end position="68"/>
    </location>
</feature>
<keyword evidence="3" id="KW-1185">Reference proteome</keyword>
<organism evidence="2 3">
    <name type="scientific">Eumeta variegata</name>
    <name type="common">Bagworm moth</name>
    <name type="synonym">Eumeta japonica</name>
    <dbReference type="NCBI Taxonomy" id="151549"/>
    <lineage>
        <taxon>Eukaryota</taxon>
        <taxon>Metazoa</taxon>
        <taxon>Ecdysozoa</taxon>
        <taxon>Arthropoda</taxon>
        <taxon>Hexapoda</taxon>
        <taxon>Insecta</taxon>
        <taxon>Pterygota</taxon>
        <taxon>Neoptera</taxon>
        <taxon>Endopterygota</taxon>
        <taxon>Lepidoptera</taxon>
        <taxon>Glossata</taxon>
        <taxon>Ditrysia</taxon>
        <taxon>Tineoidea</taxon>
        <taxon>Psychidae</taxon>
        <taxon>Oiketicinae</taxon>
        <taxon>Eumeta</taxon>
    </lineage>
</organism>
<name>A0A4C1U7D7_EUMVA</name>
<protein>
    <submittedName>
        <fullName evidence="2">Uncharacterized protein</fullName>
    </submittedName>
</protein>
<comment type="caution">
    <text evidence="2">The sequence shown here is derived from an EMBL/GenBank/DDBJ whole genome shotgun (WGS) entry which is preliminary data.</text>
</comment>
<sequence>MVSYASLCRLRVRGRTINFFKFAIDETLLTALSEGRTETGTKMSIRVHDEYGKATDSGSGDNVGSESAVETDTEPESSLSSTSVLAVGWTSQVPKGA</sequence>
<dbReference type="Proteomes" id="UP000299102">
    <property type="component" value="Unassembled WGS sequence"/>
</dbReference>